<dbReference type="AlphaFoldDB" id="A0A8C5PHV5"/>
<dbReference type="PRINTS" id="PR00592">
    <property type="entry name" value="CASENSINGR"/>
</dbReference>
<evidence type="ECO:0000256" key="7">
    <source>
        <dbReference type="ARBA" id="ARBA00023136"/>
    </source>
</evidence>
<protein>
    <recommendedName>
        <fullName evidence="13">G-protein coupled receptors family 3 profile domain-containing protein</fullName>
    </recommendedName>
</protein>
<dbReference type="InterPro" id="IPR038550">
    <property type="entry name" value="GPCR_3_9-Cys_sf"/>
</dbReference>
<dbReference type="Gene3D" id="3.40.50.2300">
    <property type="match status" value="2"/>
</dbReference>
<dbReference type="GeneTree" id="ENSGT00940000166171"/>
<dbReference type="InterPro" id="IPR011500">
    <property type="entry name" value="GPCR_3_9-Cys_dom"/>
</dbReference>
<keyword evidence="15" id="KW-1185">Reference proteome</keyword>
<organism evidence="14 15">
    <name type="scientific">Leptobrachium leishanense</name>
    <name type="common">Leishan spiny toad</name>
    <dbReference type="NCBI Taxonomy" id="445787"/>
    <lineage>
        <taxon>Eukaryota</taxon>
        <taxon>Metazoa</taxon>
        <taxon>Chordata</taxon>
        <taxon>Craniata</taxon>
        <taxon>Vertebrata</taxon>
        <taxon>Euteleostomi</taxon>
        <taxon>Amphibia</taxon>
        <taxon>Batrachia</taxon>
        <taxon>Anura</taxon>
        <taxon>Pelobatoidea</taxon>
        <taxon>Megophryidae</taxon>
        <taxon>Leptobrachium</taxon>
    </lineage>
</organism>
<sequence length="884" mass="99935">MIRNLLFYALYAYFHWRFAKSCNIRDQAAAYLDGDIMIGGIIPINSEVTNILNRTGPDDSQCALISLRNIFNALSMMYTIEEINNSPLLPGIKLGYAIYDSCGDASKAIQSTIKLFPELNALYNPPSCSTKIVSAVKAVIGEINSEISVAISRILSLHSIPQVSPASSAEELSDTIKFPSFLRTVPSDVHQTKAIAKIIKKFQWNWIAVIASNDNYGQSAAKNLNLFLTEDGICTAFMKFISTKVTDSEIHSITDTLQMSTANVIVVFAKTNFVGRILKESIALNITKTWIATDNWSSSREVASVANIEKVGTVIGFNFQAEKIPGFMEYLQNIQTSRDGENNQIIKEYKTFLSQCRKYKDYHECISSLSNCSTTHDCSDLKFSLSSRIDNDTTMLASDDYLLQYINLFTVYSTHLAVQSVVYALQNILCKNGKCAKDLQFLPQELVNGIKNVRIPKSGYFFYFDKKGAFVNGYDIINWNTLGSVTLFNTVGHYNIVSSELTLNKSLLMWHTENNTVPESNCSKACPPGYFKKHIFPYCCFECSPCSEGYYLPEPDSDQCRRCEDKKWSRLGSSQCEERRVEYFNWKDPFAIAQMTFATFACLLLLTTFCLFIKYNNTLIVKAAVENYTYVVITSLLISLTSTYLFIGEPSDTVCKVRQPLYGISFTLCISCILIKSLQFNFPVKRVKFLTTLTNYPLIILGVLNTVQIFICTLWLTLNGPYYTIIYSIPEIELVQCEEGSHVLFSAMLGYIAFLALICFIFAYKGKKLPEKYNEARGITFAMLIYMFVWIVFIPLYMNTAGTYHSAVQVVAILASAYAMIVCHLLPTCYIILFKNNKEDTQSILPSKLNKTANNMMWRVNGCMKQRANIINGIILLRRRRWSI</sequence>
<evidence type="ECO:0000256" key="6">
    <source>
        <dbReference type="ARBA" id="ARBA00023040"/>
    </source>
</evidence>
<comment type="subcellular location">
    <subcellularLocation>
        <location evidence="1">Cell membrane</location>
        <topology evidence="1">Multi-pass membrane protein</topology>
    </subcellularLocation>
</comment>
<dbReference type="GO" id="GO:0005886">
    <property type="term" value="C:plasma membrane"/>
    <property type="evidence" value="ECO:0007669"/>
    <property type="project" value="UniProtKB-SubCell"/>
</dbReference>
<dbReference type="Ensembl" id="ENSLLET00000023871.1">
    <property type="protein sequence ID" value="ENSLLEP00000022996.1"/>
    <property type="gene ID" value="ENSLLEG00000014601.1"/>
</dbReference>
<dbReference type="GO" id="GO:0004930">
    <property type="term" value="F:G protein-coupled receptor activity"/>
    <property type="evidence" value="ECO:0007669"/>
    <property type="project" value="UniProtKB-KW"/>
</dbReference>
<proteinExistence type="inferred from homology"/>
<evidence type="ECO:0000256" key="2">
    <source>
        <dbReference type="ARBA" id="ARBA00022475"/>
    </source>
</evidence>
<dbReference type="InterPro" id="IPR000068">
    <property type="entry name" value="GPCR_3_Ca_sens_rcpt-rel"/>
</dbReference>
<keyword evidence="5 12" id="KW-1133">Transmembrane helix</keyword>
<feature type="transmembrane region" description="Helical" evidence="12">
    <location>
        <begin position="627"/>
        <end position="647"/>
    </location>
</feature>
<keyword evidence="3 12" id="KW-0812">Transmembrane</keyword>
<dbReference type="InterPro" id="IPR028082">
    <property type="entry name" value="Peripla_BP_I"/>
</dbReference>
<reference evidence="14" key="1">
    <citation type="submission" date="2025-08" db="UniProtKB">
        <authorList>
            <consortium name="Ensembl"/>
        </authorList>
    </citation>
    <scope>IDENTIFICATION</scope>
</reference>
<dbReference type="InterPro" id="IPR001828">
    <property type="entry name" value="ANF_lig-bd_rcpt"/>
</dbReference>
<keyword evidence="8" id="KW-0675">Receptor</keyword>
<keyword evidence="9" id="KW-0325">Glycoprotein</keyword>
<dbReference type="PANTHER" id="PTHR24061:SF506">
    <property type="entry name" value="G-PROTEIN COUPLED RECEPTOR FAMILY C GROUP 6 MEMBER A-LIKE PRECURSOR"/>
    <property type="match status" value="1"/>
</dbReference>
<feature type="transmembrane region" description="Helical" evidence="12">
    <location>
        <begin position="776"/>
        <end position="798"/>
    </location>
</feature>
<dbReference type="Pfam" id="PF00003">
    <property type="entry name" value="7tm_3"/>
    <property type="match status" value="1"/>
</dbReference>
<dbReference type="FunFam" id="3.40.50.2300:FF:000016">
    <property type="entry name" value="Taste 1 receptor member 2"/>
    <property type="match status" value="1"/>
</dbReference>
<feature type="transmembrane region" description="Helical" evidence="12">
    <location>
        <begin position="698"/>
        <end position="718"/>
    </location>
</feature>
<reference evidence="14" key="2">
    <citation type="submission" date="2025-09" db="UniProtKB">
        <authorList>
            <consortium name="Ensembl"/>
        </authorList>
    </citation>
    <scope>IDENTIFICATION</scope>
</reference>
<keyword evidence="10" id="KW-0807">Transducer</keyword>
<evidence type="ECO:0000256" key="9">
    <source>
        <dbReference type="ARBA" id="ARBA00023180"/>
    </source>
</evidence>
<evidence type="ECO:0000256" key="10">
    <source>
        <dbReference type="ARBA" id="ARBA00023224"/>
    </source>
</evidence>
<name>A0A8C5PHV5_9ANUR</name>
<keyword evidence="6" id="KW-0297">G-protein coupled receptor</keyword>
<keyword evidence="4" id="KW-0732">Signal</keyword>
<keyword evidence="2" id="KW-1003">Cell membrane</keyword>
<evidence type="ECO:0000313" key="14">
    <source>
        <dbReference type="Ensembl" id="ENSLLEP00000022996.1"/>
    </source>
</evidence>
<dbReference type="SUPFAM" id="SSF53822">
    <property type="entry name" value="Periplasmic binding protein-like I"/>
    <property type="match status" value="1"/>
</dbReference>
<dbReference type="FunFam" id="2.10.50.30:FF:000004">
    <property type="entry name" value="Taste receptor type 1 member 3-like protein"/>
    <property type="match status" value="1"/>
</dbReference>
<evidence type="ECO:0000256" key="5">
    <source>
        <dbReference type="ARBA" id="ARBA00022989"/>
    </source>
</evidence>
<feature type="transmembrane region" description="Helical" evidence="12">
    <location>
        <begin position="659"/>
        <end position="678"/>
    </location>
</feature>
<dbReference type="Pfam" id="PF01094">
    <property type="entry name" value="ANF_receptor"/>
    <property type="match status" value="1"/>
</dbReference>
<dbReference type="Pfam" id="PF07562">
    <property type="entry name" value="NCD3G"/>
    <property type="match status" value="1"/>
</dbReference>
<feature type="transmembrane region" description="Helical" evidence="12">
    <location>
        <begin position="810"/>
        <end position="833"/>
    </location>
</feature>
<dbReference type="GO" id="GO:0050909">
    <property type="term" value="P:sensory perception of taste"/>
    <property type="evidence" value="ECO:0007669"/>
    <property type="project" value="UniProtKB-ARBA"/>
</dbReference>
<feature type="domain" description="G-protein coupled receptors family 3 profile" evidence="13">
    <location>
        <begin position="590"/>
        <end position="848"/>
    </location>
</feature>
<evidence type="ECO:0000256" key="1">
    <source>
        <dbReference type="ARBA" id="ARBA00004651"/>
    </source>
</evidence>
<dbReference type="Proteomes" id="UP000694569">
    <property type="component" value="Unplaced"/>
</dbReference>
<evidence type="ECO:0000259" key="13">
    <source>
        <dbReference type="PROSITE" id="PS50259"/>
    </source>
</evidence>
<evidence type="ECO:0000256" key="12">
    <source>
        <dbReference type="SAM" id="Phobius"/>
    </source>
</evidence>
<evidence type="ECO:0000256" key="4">
    <source>
        <dbReference type="ARBA" id="ARBA00022729"/>
    </source>
</evidence>
<dbReference type="PRINTS" id="PR00248">
    <property type="entry name" value="GPCRMGR"/>
</dbReference>
<keyword evidence="7 12" id="KW-0472">Membrane</keyword>
<dbReference type="InterPro" id="IPR017978">
    <property type="entry name" value="GPCR_3_C"/>
</dbReference>
<dbReference type="OrthoDB" id="5984008at2759"/>
<feature type="transmembrane region" description="Helical" evidence="12">
    <location>
        <begin position="590"/>
        <end position="615"/>
    </location>
</feature>
<dbReference type="PANTHER" id="PTHR24061">
    <property type="entry name" value="CALCIUM-SENSING RECEPTOR-RELATED"/>
    <property type="match status" value="1"/>
</dbReference>
<feature type="transmembrane region" description="Helical" evidence="12">
    <location>
        <begin position="743"/>
        <end position="764"/>
    </location>
</feature>
<accession>A0A8C5PHV5</accession>
<evidence type="ECO:0000256" key="3">
    <source>
        <dbReference type="ARBA" id="ARBA00022692"/>
    </source>
</evidence>
<dbReference type="Gene3D" id="2.10.50.30">
    <property type="entry name" value="GPCR, family 3, nine cysteines domain"/>
    <property type="match status" value="1"/>
</dbReference>
<evidence type="ECO:0000256" key="8">
    <source>
        <dbReference type="ARBA" id="ARBA00023170"/>
    </source>
</evidence>
<comment type="similarity">
    <text evidence="11">Belongs to the G-protein coupled receptor 3 family. TAS1R subfamily.</text>
</comment>
<dbReference type="PROSITE" id="PS50259">
    <property type="entry name" value="G_PROTEIN_RECEP_F3_4"/>
    <property type="match status" value="1"/>
</dbReference>
<evidence type="ECO:0000313" key="15">
    <source>
        <dbReference type="Proteomes" id="UP000694569"/>
    </source>
</evidence>
<evidence type="ECO:0000256" key="11">
    <source>
        <dbReference type="ARBA" id="ARBA00038492"/>
    </source>
</evidence>
<dbReference type="InterPro" id="IPR000337">
    <property type="entry name" value="GPCR_3"/>
</dbReference>